<keyword evidence="3" id="KW-1185">Reference proteome</keyword>
<evidence type="ECO:0000313" key="2">
    <source>
        <dbReference type="EMBL" id="RWR73048.1"/>
    </source>
</evidence>
<dbReference type="Proteomes" id="UP000283530">
    <property type="component" value="Unassembled WGS sequence"/>
</dbReference>
<name>A0A443N3D7_9MAGN</name>
<feature type="compositionally biased region" description="Basic and acidic residues" evidence="1">
    <location>
        <begin position="49"/>
        <end position="62"/>
    </location>
</feature>
<organism evidence="2 3">
    <name type="scientific">Cinnamomum micranthum f. kanehirae</name>
    <dbReference type="NCBI Taxonomy" id="337451"/>
    <lineage>
        <taxon>Eukaryota</taxon>
        <taxon>Viridiplantae</taxon>
        <taxon>Streptophyta</taxon>
        <taxon>Embryophyta</taxon>
        <taxon>Tracheophyta</taxon>
        <taxon>Spermatophyta</taxon>
        <taxon>Magnoliopsida</taxon>
        <taxon>Magnoliidae</taxon>
        <taxon>Laurales</taxon>
        <taxon>Lauraceae</taxon>
        <taxon>Cinnamomum</taxon>
    </lineage>
</organism>
<reference evidence="2 3" key="1">
    <citation type="journal article" date="2019" name="Nat. Plants">
        <title>Stout camphor tree genome fills gaps in understanding of flowering plant genome evolution.</title>
        <authorList>
            <person name="Chaw S.M."/>
            <person name="Liu Y.C."/>
            <person name="Wu Y.W."/>
            <person name="Wang H.Y."/>
            <person name="Lin C.I."/>
            <person name="Wu C.S."/>
            <person name="Ke H.M."/>
            <person name="Chang L.Y."/>
            <person name="Hsu C.Y."/>
            <person name="Yang H.T."/>
            <person name="Sudianto E."/>
            <person name="Hsu M.H."/>
            <person name="Wu K.P."/>
            <person name="Wang L.N."/>
            <person name="Leebens-Mack J.H."/>
            <person name="Tsai I.J."/>
        </authorList>
    </citation>
    <scope>NUCLEOTIDE SEQUENCE [LARGE SCALE GENOMIC DNA]</scope>
    <source>
        <strain evidence="3">cv. Chaw 1501</strain>
        <tissue evidence="2">Young leaves</tissue>
    </source>
</reference>
<evidence type="ECO:0000256" key="1">
    <source>
        <dbReference type="SAM" id="MobiDB-lite"/>
    </source>
</evidence>
<dbReference type="GO" id="GO:0005634">
    <property type="term" value="C:nucleus"/>
    <property type="evidence" value="ECO:0007669"/>
    <property type="project" value="TreeGrafter"/>
</dbReference>
<protein>
    <submittedName>
        <fullName evidence="2">Protein CMSS1</fullName>
    </submittedName>
</protein>
<sequence>MASGKPNKTLKQKPPRKGFGSKSLSRNPKTPIFKNPNRIPLGKNNRAKTNKEKVKSGAEPVRKSRPLLPLNATASQQLHFFLDRFQSANGIQLSSLELEGFKDTCMVELSEGLNQDAGNLSKHLKATFGNSWNEVLCESQVLEGKISVGSPAVLIISSSALRSLELLRGVRSLTKECRPAKLFAKHIKLEDQISLLNSRVNIACGTPSRIKKLMDMDALGLSRLALVFLDMHTDVKGYSLLTLPQVSDEFWDLYRSHFHQQLLQGDLRFCLYGPSGVELKNVNLLMGPVLSYKRSSY</sequence>
<gene>
    <name evidence="2" type="ORF">CKAN_00129800</name>
</gene>
<dbReference type="EMBL" id="QPKB01000001">
    <property type="protein sequence ID" value="RWR73048.1"/>
    <property type="molecule type" value="Genomic_DNA"/>
</dbReference>
<dbReference type="PANTHER" id="PTHR24030">
    <property type="entry name" value="PROTEIN CMSS1"/>
    <property type="match status" value="1"/>
</dbReference>
<dbReference type="Pfam" id="PF14617">
    <property type="entry name" value="CMS1"/>
    <property type="match status" value="1"/>
</dbReference>
<dbReference type="STRING" id="337451.A0A443N3D7"/>
<accession>A0A443N3D7</accession>
<dbReference type="InterPro" id="IPR032704">
    <property type="entry name" value="Cms1"/>
</dbReference>
<evidence type="ECO:0000313" key="3">
    <source>
        <dbReference type="Proteomes" id="UP000283530"/>
    </source>
</evidence>
<comment type="caution">
    <text evidence="2">The sequence shown here is derived from an EMBL/GenBank/DDBJ whole genome shotgun (WGS) entry which is preliminary data.</text>
</comment>
<dbReference type="OrthoDB" id="1929311at2759"/>
<dbReference type="AlphaFoldDB" id="A0A443N3D7"/>
<dbReference type="GO" id="GO:0030686">
    <property type="term" value="C:90S preribosome"/>
    <property type="evidence" value="ECO:0007669"/>
    <property type="project" value="TreeGrafter"/>
</dbReference>
<proteinExistence type="predicted"/>
<feature type="region of interest" description="Disordered" evidence="1">
    <location>
        <begin position="1"/>
        <end position="66"/>
    </location>
</feature>
<dbReference type="PANTHER" id="PTHR24030:SF0">
    <property type="entry name" value="PROTEIN CMSS1"/>
    <property type="match status" value="1"/>
</dbReference>